<dbReference type="AlphaFoldDB" id="A0A2S5KVN0"/>
<gene>
    <name evidence="1" type="ORF">C4K68_03050</name>
</gene>
<evidence type="ECO:0000313" key="1">
    <source>
        <dbReference type="EMBL" id="PPC78904.1"/>
    </source>
</evidence>
<dbReference type="Gene3D" id="3.20.160.10">
    <property type="entry name" value="vpa0580 domain like"/>
    <property type="match status" value="1"/>
</dbReference>
<dbReference type="InterPro" id="IPR038604">
    <property type="entry name" value="HopJ_sf"/>
</dbReference>
<accession>A0A2S5KVN0</accession>
<dbReference type="Proteomes" id="UP000238196">
    <property type="component" value="Unassembled WGS sequence"/>
</dbReference>
<sequence length="123" mass="14114">MTLTFFLDHVGQDASLDFEDTINLIHEHYDYQPTSFTNGCENDQIVNDAGTNEGSCKIFAFAKLHELNEARTLACFGRYYHQDVLQHPDGSDHRNIRLFMKYGWQGIQFADSPLTPKREVQVG</sequence>
<dbReference type="Pfam" id="PF08888">
    <property type="entry name" value="HopJ"/>
    <property type="match status" value="1"/>
</dbReference>
<dbReference type="EMBL" id="PRLP01000009">
    <property type="protein sequence ID" value="PPC78904.1"/>
    <property type="molecule type" value="Genomic_DNA"/>
</dbReference>
<reference evidence="1 2" key="1">
    <citation type="submission" date="2018-02" db="EMBL/GenBank/DDBJ databases">
        <title>novel marine gammaproteobacteria from coastal saline agro ecosystem.</title>
        <authorList>
            <person name="Krishnan R."/>
            <person name="Ramesh Kumar N."/>
        </authorList>
    </citation>
    <scope>NUCLEOTIDE SEQUENCE [LARGE SCALE GENOMIC DNA]</scope>
    <source>
        <strain evidence="1 2">228</strain>
    </source>
</reference>
<dbReference type="InterPro" id="IPR014984">
    <property type="entry name" value="HopJ"/>
</dbReference>
<evidence type="ECO:0000313" key="2">
    <source>
        <dbReference type="Proteomes" id="UP000238196"/>
    </source>
</evidence>
<dbReference type="OrthoDB" id="9790826at2"/>
<name>A0A2S5KVN0_9PROT</name>
<proteinExistence type="predicted"/>
<organism evidence="1 2">
    <name type="scientific">Proteobacteria bacterium 228</name>
    <dbReference type="NCBI Taxonomy" id="2083153"/>
    <lineage>
        <taxon>Bacteria</taxon>
        <taxon>Pseudomonadati</taxon>
        <taxon>Pseudomonadota</taxon>
    </lineage>
</organism>
<comment type="caution">
    <text evidence="1">The sequence shown here is derived from an EMBL/GenBank/DDBJ whole genome shotgun (WGS) entry which is preliminary data.</text>
</comment>
<protein>
    <submittedName>
        <fullName evidence="1">Type III effector</fullName>
    </submittedName>
</protein>